<evidence type="ECO:0000313" key="2">
    <source>
        <dbReference type="EMBL" id="ADY51307.1"/>
    </source>
</evidence>
<organism evidence="2 3">
    <name type="scientific">Pseudopedobacter saltans (strain ATCC 51119 / DSM 12145 / JCM 21818 / CCUG 39354 / LMG 10337 / NBRC 100064 / NCIMB 13643)</name>
    <name type="common">Pedobacter saltans</name>
    <dbReference type="NCBI Taxonomy" id="762903"/>
    <lineage>
        <taxon>Bacteria</taxon>
        <taxon>Pseudomonadati</taxon>
        <taxon>Bacteroidota</taxon>
        <taxon>Sphingobacteriia</taxon>
        <taxon>Sphingobacteriales</taxon>
        <taxon>Sphingobacteriaceae</taxon>
        <taxon>Pseudopedobacter</taxon>
    </lineage>
</organism>
<dbReference type="STRING" id="762903.Pedsa_0731"/>
<evidence type="ECO:0000259" key="1">
    <source>
        <dbReference type="Pfam" id="PF00326"/>
    </source>
</evidence>
<dbReference type="InterPro" id="IPR029058">
    <property type="entry name" value="AB_hydrolase_fold"/>
</dbReference>
<dbReference type="InterPro" id="IPR001375">
    <property type="entry name" value="Peptidase_S9_cat"/>
</dbReference>
<dbReference type="Proteomes" id="UP000000310">
    <property type="component" value="Chromosome"/>
</dbReference>
<feature type="domain" description="Peptidase S9 prolyl oligopeptidase catalytic" evidence="1">
    <location>
        <begin position="213"/>
        <end position="285"/>
    </location>
</feature>
<dbReference type="Gene3D" id="3.40.50.1820">
    <property type="entry name" value="alpha/beta hydrolase"/>
    <property type="match status" value="1"/>
</dbReference>
<protein>
    <recommendedName>
        <fullName evidence="1">Peptidase S9 prolyl oligopeptidase catalytic domain-containing protein</fullName>
    </recommendedName>
</protein>
<dbReference type="Pfam" id="PF12715">
    <property type="entry name" value="Abhydrolase_7"/>
    <property type="match status" value="1"/>
</dbReference>
<sequence>MKKNKAYIIFLMILVFPYAIYAQGNSVNKQELWRKISPYFSAPSEFAGQYGKYKPLLKFYNGDTVLTKNDWQKRRKEIYTKWNDMMGNWPDLIKNQKMKILDTEQKDGYIKYRISFKWTPTEETEAYLLIPQQNKKKYPAVVTTFYEPKTAIGEGKPNRDFALQLVKRGFVTLSIGTTQASQDRTYSIYYPSIQNAKIQPLSMLAYATANSWYLLSNLSYVNEKRIGIMGHSFGGKWAMFGSCLFDKFACAVWSDPGIVFDEDKGSLVNYWEPWYLGYYPTPWENVWRKKGDIDGAKGLYPKLLKEGHDLHEIMALMAPRPFLVSGGASDQPVRWIALNHIAKLNNVLGVKNRVAMQNRELHEPNDYSNSIAYDFFEYFLK</sequence>
<dbReference type="InterPro" id="IPR025890">
    <property type="entry name" value="Abhydrolase_bac"/>
</dbReference>
<dbReference type="SUPFAM" id="SSF53474">
    <property type="entry name" value="alpha/beta-Hydrolases"/>
    <property type="match status" value="1"/>
</dbReference>
<dbReference type="eggNOG" id="COG0412">
    <property type="taxonomic scope" value="Bacteria"/>
</dbReference>
<reference evidence="3" key="2">
    <citation type="submission" date="2011-02" db="EMBL/GenBank/DDBJ databases">
        <title>The complete genome of Pedobacter saltans DSM 12145.</title>
        <authorList>
            <consortium name="US DOE Joint Genome Institute (JGI-PGF)"/>
            <person name="Lucas S."/>
            <person name="Copeland A."/>
            <person name="Lapidus A."/>
            <person name="Bruce D."/>
            <person name="Goodwin L."/>
            <person name="Pitluck S."/>
            <person name="Kyrpides N."/>
            <person name="Mavromatis K."/>
            <person name="Pagani I."/>
            <person name="Ivanova N."/>
            <person name="Ovchinnikova G."/>
            <person name="Lu M."/>
            <person name="Detter J.C."/>
            <person name="Han C."/>
            <person name="Land M."/>
            <person name="Hauser L."/>
            <person name="Markowitz V."/>
            <person name="Cheng J.-F."/>
            <person name="Hugenholtz P."/>
            <person name="Woyke T."/>
            <person name="Wu D."/>
            <person name="Tindall B."/>
            <person name="Pomrenke H.G."/>
            <person name="Brambilla E."/>
            <person name="Klenk H.-P."/>
            <person name="Eisen J.A."/>
        </authorList>
    </citation>
    <scope>NUCLEOTIDE SEQUENCE [LARGE SCALE GENOMIC DNA]</scope>
    <source>
        <strain evidence="3">ATCC 51119 / DSM 12145 / JCM 21818 / LMG 10337 / NBRC 100064 / NCIMB 13643</strain>
    </source>
</reference>
<gene>
    <name evidence="2" type="ordered locus">Pedsa_0731</name>
</gene>
<dbReference type="OrthoDB" id="3668964at2"/>
<keyword evidence="3" id="KW-1185">Reference proteome</keyword>
<proteinExistence type="predicted"/>
<dbReference type="EMBL" id="CP002545">
    <property type="protein sequence ID" value="ADY51307.1"/>
    <property type="molecule type" value="Genomic_DNA"/>
</dbReference>
<dbReference type="HOGENOM" id="CLU_749383_0_0_10"/>
<reference evidence="2 3" key="1">
    <citation type="journal article" date="2011" name="Stand. Genomic Sci.">
        <title>Complete genome sequence of the gliding, heparinolytic Pedobacter saltans type strain (113).</title>
        <authorList>
            <person name="Liolios K."/>
            <person name="Sikorski J."/>
            <person name="Lu M."/>
            <person name="Nolan M."/>
            <person name="Lapidus A."/>
            <person name="Lucas S."/>
            <person name="Hammon N."/>
            <person name="Deshpande S."/>
            <person name="Cheng J.F."/>
            <person name="Tapia R."/>
            <person name="Han C."/>
            <person name="Goodwin L."/>
            <person name="Pitluck S."/>
            <person name="Huntemann M."/>
            <person name="Ivanova N."/>
            <person name="Pagani I."/>
            <person name="Mavromatis K."/>
            <person name="Ovchinikova G."/>
            <person name="Pati A."/>
            <person name="Chen A."/>
            <person name="Palaniappan K."/>
            <person name="Land M."/>
            <person name="Hauser L."/>
            <person name="Brambilla E.M."/>
            <person name="Kotsyurbenko O."/>
            <person name="Rohde M."/>
            <person name="Tindall B.J."/>
            <person name="Abt B."/>
            <person name="Goker M."/>
            <person name="Detter J.C."/>
            <person name="Woyke T."/>
            <person name="Bristow J."/>
            <person name="Eisen J.A."/>
            <person name="Markowitz V."/>
            <person name="Hugenholtz P."/>
            <person name="Klenk H.P."/>
            <person name="Kyrpides N.C."/>
        </authorList>
    </citation>
    <scope>NUCLEOTIDE SEQUENCE [LARGE SCALE GENOMIC DNA]</scope>
    <source>
        <strain evidence="3">ATCC 51119 / DSM 12145 / JCM 21818 / LMG 10337 / NBRC 100064 / NCIMB 13643</strain>
    </source>
</reference>
<accession>F0S8M3</accession>
<dbReference type="AlphaFoldDB" id="F0S8M3"/>
<dbReference type="Pfam" id="PF00326">
    <property type="entry name" value="Peptidase_S9"/>
    <property type="match status" value="1"/>
</dbReference>
<evidence type="ECO:0000313" key="3">
    <source>
        <dbReference type="Proteomes" id="UP000000310"/>
    </source>
</evidence>
<name>F0S8M3_PSESL</name>
<dbReference type="KEGG" id="psn:Pedsa_0731"/>
<dbReference type="RefSeq" id="WP_013631808.1">
    <property type="nucleotide sequence ID" value="NC_015177.1"/>
</dbReference>